<sequence length="1122" mass="120257">MTSPSRSRRRLPLTAAVVLGALAPGALAQAAEVTPTTLRTQDMRAPVGIDVTSPTLSWRLDAGARGAAQSAYEIRAASSAAKLAAGEADLWATGRVASTRTSDVAWEGAQLGSRSRVVWQVRTWDQRGEVSAWSEPAHFELGLLERDQWAGRWIGNARFDRGVVSRPTELSVGAQSARYIRLDVTRLGIGASDAPDRPHLQLAELEAIDSSAGDANRARGATVTGSSVLNCCGWTPVALTDGVVNTNGDPKGFTSSNFDRQDQNVWIQLDLGAVRSFDTIRLWPRTDARTEAGRVPNFPEDFSLLTSADGSSFARVGSLSGQTADLPQGPDGLPLFAKEFTTEPGKTVARARFYLAGQGIQHATLNGREVTDAVLQPGYTIYERRAEYATYDVTGLLRDGANAVGVELGQGMWDAQNPSDARYAKLTRSGGGPRLIGQVEIDYTDGSRQTVASGTDWLTTLGPTTASWWWGGESFDARRVQAGWNEPGADRAGWVAAADRDGGAVNVALSGIDAPPIEQVQTLVPTNVIPLGGGRFTVDLGVNFAGWPQISLDLPAGTTVRLRPAEKVNANGSVNQQSVRTGMWSSYTSDGSGRQTWHPRFMYHGFRYLQIEGMPAGATIGRDDVRGLVLRTANESVGSFRSCLPMLDDIHRIIDRATQSNMYSVMTDCPHREKLGWLGDHQLNLRGVELTYDVLAHTRAVVRKMIENQYPDGFVPNIIPQYAQFGGATRGMFDDDPNWGGAIVFMPHDLWKTYGDTQTIRGAWPAMVRYVDYLTSKAPTGLLDYDTLGDWFTFDGSTPKGLASTYAYARMVAQMEEMASALGHDAEAARYRILHDTIRGAFNVAYRRGDGVTYGSGSQASDAMALDAGLVAEADRPAVLRHLLASIRARGDHTDVGIVALPALFRVLEEARRDDVIVDVATVPTSPSYAYQVINGATALTEAWDGPTLNSGENSQNHFMLGAIQEWFTSGAGGIEQAKDSVGYERLVIEPAIVGELECAAATYRTPRGVVSTAWRRSRRGVLTLDLTVPAGTTAQVRLPIDAAEEVVTEGGVPAAQATGVGGVRIEGETAVIEVTSGTYAFRVAPPVAAAPAPAPRAPETPAPAPAPQPRAPAARAAAPKL</sequence>
<dbReference type="InterPro" id="IPR013783">
    <property type="entry name" value="Ig-like_fold"/>
</dbReference>
<evidence type="ECO:0000256" key="1">
    <source>
        <dbReference type="ARBA" id="ARBA00001445"/>
    </source>
</evidence>
<evidence type="ECO:0000259" key="7">
    <source>
        <dbReference type="Pfam" id="PF08531"/>
    </source>
</evidence>
<dbReference type="Gene3D" id="2.60.120.260">
    <property type="entry name" value="Galactose-binding domain-like"/>
    <property type="match status" value="2"/>
</dbReference>
<evidence type="ECO:0000256" key="2">
    <source>
        <dbReference type="ARBA" id="ARBA00012652"/>
    </source>
</evidence>
<dbReference type="PROSITE" id="PS51318">
    <property type="entry name" value="TAT"/>
    <property type="match status" value="1"/>
</dbReference>
<dbReference type="InterPro" id="IPR013737">
    <property type="entry name" value="Bac_rhamnosid_N"/>
</dbReference>
<dbReference type="RefSeq" id="WP_318601230.1">
    <property type="nucleotide sequence ID" value="NZ_JAWSTH010000164.1"/>
</dbReference>
<dbReference type="PANTHER" id="PTHR33307:SF11">
    <property type="entry name" value="ALPHA-L-RHAMNOSIDASE"/>
    <property type="match status" value="1"/>
</dbReference>
<feature type="signal peptide" evidence="5">
    <location>
        <begin position="1"/>
        <end position="30"/>
    </location>
</feature>
<dbReference type="EC" id="3.2.1.40" evidence="2"/>
<evidence type="ECO:0000256" key="3">
    <source>
        <dbReference type="ARBA" id="ARBA00022801"/>
    </source>
</evidence>
<dbReference type="InterPro" id="IPR006311">
    <property type="entry name" value="TAT_signal"/>
</dbReference>
<proteinExistence type="predicted"/>
<reference evidence="11" key="1">
    <citation type="submission" date="2023-07" db="EMBL/GenBank/DDBJ databases">
        <title>Conexibacter stalactiti sp. nov., isolated from stalactites in a lava cave and emended description of the genus Conexibacter.</title>
        <authorList>
            <person name="Lee S.D."/>
        </authorList>
    </citation>
    <scope>NUCLEOTIDE SEQUENCE [LARGE SCALE GENOMIC DNA]</scope>
    <source>
        <strain evidence="11">KCTC 39840</strain>
    </source>
</reference>
<feature type="domain" description="Alpha-L-rhamnosidase six-hairpin glycosidase" evidence="8">
    <location>
        <begin position="636"/>
        <end position="969"/>
    </location>
</feature>
<dbReference type="PIRSF" id="PIRSF010631">
    <property type="entry name" value="A-rhamnsds"/>
    <property type="match status" value="1"/>
</dbReference>
<keyword evidence="3 10" id="KW-0378">Hydrolase</keyword>
<dbReference type="Pfam" id="PF17390">
    <property type="entry name" value="Bac_rhamnosid_C"/>
    <property type="match status" value="1"/>
</dbReference>
<dbReference type="GO" id="GO:0016787">
    <property type="term" value="F:hydrolase activity"/>
    <property type="evidence" value="ECO:0007669"/>
    <property type="project" value="UniProtKB-KW"/>
</dbReference>
<protein>
    <recommendedName>
        <fullName evidence="2">alpha-L-rhamnosidase</fullName>
        <ecNumber evidence="2">3.2.1.40</ecNumber>
    </recommendedName>
</protein>
<feature type="domain" description="Bacterial alpha-L-rhamnosidase N-terminal" evidence="7">
    <location>
        <begin position="346"/>
        <end position="504"/>
    </location>
</feature>
<dbReference type="InterPro" id="IPR008928">
    <property type="entry name" value="6-hairpin_glycosidase_sf"/>
</dbReference>
<feature type="non-terminal residue" evidence="10">
    <location>
        <position position="1122"/>
    </location>
</feature>
<dbReference type="InterPro" id="IPR035396">
    <property type="entry name" value="Bac_rhamnosid6H"/>
</dbReference>
<feature type="compositionally biased region" description="Pro residues" evidence="4">
    <location>
        <begin position="1093"/>
        <end position="1111"/>
    </location>
</feature>
<dbReference type="Pfam" id="PF17389">
    <property type="entry name" value="Bac_rhamnosid6H"/>
    <property type="match status" value="1"/>
</dbReference>
<dbReference type="InterPro" id="IPR008979">
    <property type="entry name" value="Galactose-bd-like_sf"/>
</dbReference>
<keyword evidence="5" id="KW-0732">Signal</keyword>
<dbReference type="InterPro" id="IPR008902">
    <property type="entry name" value="Rhamnosid_concanavalin"/>
</dbReference>
<reference evidence="10 11" key="2">
    <citation type="submission" date="2023-10" db="EMBL/GenBank/DDBJ databases">
        <authorList>
            <person name="Han X.F."/>
        </authorList>
    </citation>
    <scope>NUCLEOTIDE SEQUENCE [LARGE SCALE GENOMIC DNA]</scope>
    <source>
        <strain evidence="10 11">KCTC 39840</strain>
    </source>
</reference>
<name>A0ABU4HZQ9_9ACTN</name>
<feature type="region of interest" description="Disordered" evidence="4">
    <location>
        <begin position="1090"/>
        <end position="1122"/>
    </location>
</feature>
<dbReference type="SUPFAM" id="SSF49785">
    <property type="entry name" value="Galactose-binding domain-like"/>
    <property type="match status" value="1"/>
</dbReference>
<evidence type="ECO:0000256" key="4">
    <source>
        <dbReference type="SAM" id="MobiDB-lite"/>
    </source>
</evidence>
<evidence type="ECO:0000256" key="5">
    <source>
        <dbReference type="SAM" id="SignalP"/>
    </source>
</evidence>
<comment type="caution">
    <text evidence="10">The sequence shown here is derived from an EMBL/GenBank/DDBJ whole genome shotgun (WGS) entry which is preliminary data.</text>
</comment>
<dbReference type="Pfam" id="PF25788">
    <property type="entry name" value="Ig_Rha78A_N"/>
    <property type="match status" value="1"/>
</dbReference>
<dbReference type="Gene3D" id="1.50.10.10">
    <property type="match status" value="1"/>
</dbReference>
<evidence type="ECO:0000259" key="8">
    <source>
        <dbReference type="Pfam" id="PF17389"/>
    </source>
</evidence>
<dbReference type="Pfam" id="PF08531">
    <property type="entry name" value="Bac_rhamnosid_N"/>
    <property type="match status" value="1"/>
</dbReference>
<accession>A0ABU4HZQ9</accession>
<feature type="domain" description="Alpha-L-rhamnosidase C-terminal" evidence="9">
    <location>
        <begin position="974"/>
        <end position="1051"/>
    </location>
</feature>
<dbReference type="InterPro" id="IPR016007">
    <property type="entry name" value="Alpha_rhamnosid"/>
</dbReference>
<feature type="domain" description="Alpha-L-rhamnosidase concanavalin-like" evidence="6">
    <location>
        <begin position="533"/>
        <end position="629"/>
    </location>
</feature>
<organism evidence="10 11">
    <name type="scientific">Conexibacter stalactiti</name>
    <dbReference type="NCBI Taxonomy" id="1940611"/>
    <lineage>
        <taxon>Bacteria</taxon>
        <taxon>Bacillati</taxon>
        <taxon>Actinomycetota</taxon>
        <taxon>Thermoleophilia</taxon>
        <taxon>Solirubrobacterales</taxon>
        <taxon>Conexibacteraceae</taxon>
        <taxon>Conexibacter</taxon>
    </lineage>
</organism>
<dbReference type="Proteomes" id="UP001284601">
    <property type="component" value="Unassembled WGS sequence"/>
</dbReference>
<dbReference type="InterPro" id="IPR035398">
    <property type="entry name" value="Bac_rhamnosid_C"/>
</dbReference>
<dbReference type="EMBL" id="JAWSTH010000164">
    <property type="protein sequence ID" value="MDW5598678.1"/>
    <property type="molecule type" value="Genomic_DNA"/>
</dbReference>
<dbReference type="SUPFAM" id="SSF48208">
    <property type="entry name" value="Six-hairpin glycosidases"/>
    <property type="match status" value="1"/>
</dbReference>
<gene>
    <name evidence="10" type="ORF">R7226_30230</name>
</gene>
<dbReference type="Gene3D" id="2.60.420.10">
    <property type="entry name" value="Maltose phosphorylase, domain 3"/>
    <property type="match status" value="1"/>
</dbReference>
<comment type="catalytic activity">
    <reaction evidence="1">
        <text>Hydrolysis of terminal non-reducing alpha-L-rhamnose residues in alpha-L-rhamnosides.</text>
        <dbReference type="EC" id="3.2.1.40"/>
    </reaction>
</comment>
<dbReference type="InterPro" id="IPR012341">
    <property type="entry name" value="6hp_glycosidase-like_sf"/>
</dbReference>
<evidence type="ECO:0000313" key="10">
    <source>
        <dbReference type="EMBL" id="MDW5598678.1"/>
    </source>
</evidence>
<feature type="chain" id="PRO_5047180096" description="alpha-L-rhamnosidase" evidence="5">
    <location>
        <begin position="31"/>
        <end position="1122"/>
    </location>
</feature>
<evidence type="ECO:0000259" key="6">
    <source>
        <dbReference type="Pfam" id="PF05592"/>
    </source>
</evidence>
<dbReference type="Pfam" id="PF05592">
    <property type="entry name" value="Bac_rhamnosid"/>
    <property type="match status" value="1"/>
</dbReference>
<keyword evidence="11" id="KW-1185">Reference proteome</keyword>
<dbReference type="PANTHER" id="PTHR33307">
    <property type="entry name" value="ALPHA-RHAMNOSIDASE (EUROFUNG)"/>
    <property type="match status" value="1"/>
</dbReference>
<evidence type="ECO:0000313" key="11">
    <source>
        <dbReference type="Proteomes" id="UP001284601"/>
    </source>
</evidence>
<evidence type="ECO:0000259" key="9">
    <source>
        <dbReference type="Pfam" id="PF17390"/>
    </source>
</evidence>
<feature type="compositionally biased region" description="Low complexity" evidence="4">
    <location>
        <begin position="1112"/>
        <end position="1122"/>
    </location>
</feature>
<dbReference type="Gene3D" id="2.60.40.10">
    <property type="entry name" value="Immunoglobulins"/>
    <property type="match status" value="1"/>
</dbReference>